<dbReference type="Proteomes" id="UP000272942">
    <property type="component" value="Unassembled WGS sequence"/>
</dbReference>
<protein>
    <submittedName>
        <fullName evidence="2">Uncharacterized protein</fullName>
    </submittedName>
</protein>
<feature type="region of interest" description="Disordered" evidence="1">
    <location>
        <begin position="262"/>
        <end position="301"/>
    </location>
</feature>
<feature type="compositionally biased region" description="Polar residues" evidence="1">
    <location>
        <begin position="112"/>
        <end position="127"/>
    </location>
</feature>
<reference evidence="2 3" key="1">
    <citation type="submission" date="2018-11" db="EMBL/GenBank/DDBJ databases">
        <authorList>
            <consortium name="Pathogen Informatics"/>
        </authorList>
    </citation>
    <scope>NUCLEOTIDE SEQUENCE [LARGE SCALE GENOMIC DNA]</scope>
    <source>
        <strain evidence="2 3">Egypt</strain>
    </source>
</reference>
<dbReference type="OrthoDB" id="6286552at2759"/>
<feature type="region of interest" description="Disordered" evidence="1">
    <location>
        <begin position="40"/>
        <end position="178"/>
    </location>
</feature>
<dbReference type="AlphaFoldDB" id="A0A3P8FR77"/>
<accession>A0A3P8FR77</accession>
<keyword evidence="3" id="KW-1185">Reference proteome</keyword>
<gene>
    <name evidence="2" type="ORF">ECPE_LOCUS4349</name>
</gene>
<feature type="compositionally biased region" description="Low complexity" evidence="1">
    <location>
        <begin position="160"/>
        <end position="177"/>
    </location>
</feature>
<dbReference type="EMBL" id="UZAN01041208">
    <property type="protein sequence ID" value="VDP72331.1"/>
    <property type="molecule type" value="Genomic_DNA"/>
</dbReference>
<proteinExistence type="predicted"/>
<sequence>MSKWDSNDLRYSPERDLIALHSPILFDSDDTDDLLSGLVLQPPLTGRKPKRGSATGAQTVDAVNGPHSAPYHRRTGSQRGRAAMNNGITRGGADIRQIRQSQRADAAKRDTTQLLNGKTATTPQPSDHSTEAADHTVSSLLSSSDHPSTGNADDSGLGESIKPLSSSSTKSCLDVTSDGSTSLSVRALHLSRSRSWPRDIVSLAEPVGPHGDEDEDEEEPVAECDLMLDRCTINRTRSCSYLPDDVSESALELSMRRIHSLPNWPVTDGEDTEQADGQNQQNQGDRSETIVPAVQETESNQ</sequence>
<name>A0A3P8FR77_9TREM</name>
<evidence type="ECO:0000313" key="3">
    <source>
        <dbReference type="Proteomes" id="UP000272942"/>
    </source>
</evidence>
<evidence type="ECO:0000256" key="1">
    <source>
        <dbReference type="SAM" id="MobiDB-lite"/>
    </source>
</evidence>
<evidence type="ECO:0000313" key="2">
    <source>
        <dbReference type="EMBL" id="VDP72331.1"/>
    </source>
</evidence>
<organism evidence="2 3">
    <name type="scientific">Echinostoma caproni</name>
    <dbReference type="NCBI Taxonomy" id="27848"/>
    <lineage>
        <taxon>Eukaryota</taxon>
        <taxon>Metazoa</taxon>
        <taxon>Spiralia</taxon>
        <taxon>Lophotrochozoa</taxon>
        <taxon>Platyhelminthes</taxon>
        <taxon>Trematoda</taxon>
        <taxon>Digenea</taxon>
        <taxon>Plagiorchiida</taxon>
        <taxon>Echinostomata</taxon>
        <taxon>Echinostomatoidea</taxon>
        <taxon>Echinostomatidae</taxon>
        <taxon>Echinostoma</taxon>
    </lineage>
</organism>